<dbReference type="Ensembl" id="ENSLLTT00000023194.1">
    <property type="protein sequence ID" value="ENSLLTP00000022365.1"/>
    <property type="gene ID" value="ENSLLTG00000016640.1"/>
</dbReference>
<proteinExistence type="predicted"/>
<dbReference type="AlphaFoldDB" id="A0A8C5WY80"/>
<evidence type="ECO:0000313" key="2">
    <source>
        <dbReference type="Proteomes" id="UP000694406"/>
    </source>
</evidence>
<reference evidence="1" key="1">
    <citation type="submission" date="2025-08" db="UniProtKB">
        <authorList>
            <consortium name="Ensembl"/>
        </authorList>
    </citation>
    <scope>IDENTIFICATION</scope>
</reference>
<dbReference type="Proteomes" id="UP000694406">
    <property type="component" value="Unplaced"/>
</dbReference>
<dbReference type="GeneTree" id="ENSGT00960000190992"/>
<name>A0A8C5WY80_LATLA</name>
<evidence type="ECO:0000313" key="1">
    <source>
        <dbReference type="Ensembl" id="ENSLLTP00000022365.1"/>
    </source>
</evidence>
<protein>
    <submittedName>
        <fullName evidence="1">Uncharacterized protein</fullName>
    </submittedName>
</protein>
<organism evidence="1 2">
    <name type="scientific">Laticauda laticaudata</name>
    <name type="common">Blue-ringed sea krait</name>
    <name type="synonym">Blue-lipped sea krait</name>
    <dbReference type="NCBI Taxonomy" id="8630"/>
    <lineage>
        <taxon>Eukaryota</taxon>
        <taxon>Metazoa</taxon>
        <taxon>Chordata</taxon>
        <taxon>Craniata</taxon>
        <taxon>Vertebrata</taxon>
        <taxon>Euteleostomi</taxon>
        <taxon>Lepidosauria</taxon>
        <taxon>Squamata</taxon>
        <taxon>Bifurcata</taxon>
        <taxon>Unidentata</taxon>
        <taxon>Episquamata</taxon>
        <taxon>Toxicofera</taxon>
        <taxon>Serpentes</taxon>
        <taxon>Colubroidea</taxon>
        <taxon>Elapidae</taxon>
        <taxon>Laticaudinae</taxon>
        <taxon>Laticauda</taxon>
    </lineage>
</organism>
<sequence length="65" mass="7130">LSLTSARVMEKDAYLGNVPPSSAVRIKLWIATCSLSNAFSRTSSGNLVPSVRAFTLRLKFSLMLR</sequence>
<accession>A0A8C5WY80</accession>
<reference evidence="1" key="2">
    <citation type="submission" date="2025-09" db="UniProtKB">
        <authorList>
            <consortium name="Ensembl"/>
        </authorList>
    </citation>
    <scope>IDENTIFICATION</scope>
</reference>
<keyword evidence="2" id="KW-1185">Reference proteome</keyword>